<proteinExistence type="predicted"/>
<accession>A0A2X0MSA6</accession>
<name>A0A2X0MSA6_9BASI</name>
<sequence>MAKPTLSSPHHHLFLRRGKWPCINYKARHWEYKRLKSTGHYSTCCSQGKVQLPPLSRPIPSIDSCLKGQIPALKDPACFGFFDAFTIDWAHSRRPNSCHQSAPNLCQNMAHLPGRGHRHSTWTRRRRQSHTKIYLDQAQFYEWVLRLCLPPGRDRRTHNLPTSSTEIAMLLCDSDTNTGDCGPQDLILQVHGDQCPDDWPKYQIRKIASTSTFLFAHSTKLGHSLPKDRDKEEGDAENGDGEHKPLRLFLGCSILLRRTHRLTLNRSQLFAYDLHKRDKYFSIPHCTQRAFLAFVMTDTPRSRPIDSTYLQLDQENLRLTTGQGIISLTPDQVGCLVILGSMFKNRPRENTQRYQDAMVCVVKYGKPSLFITVTRNPEWPEIKAALGPNDQACNRPELIARAFEAKLNRLCDNNVFGNKQRAGCLADEWRTFSLLYFVGRLWWVYQHTVVSAAPACGVGVPIRSHVQALWSPGTQGGPSQPRQVLGARVAPYHGLPWACSSARCWAPRGSTLLFVLRQSTESAPRRVMTAIQPILALRHASAPGSNRAQTPQAHVSIRDDLGPQTAVCTHCKARHWECERSKLTRHFSACCSQGKVRLPPPPQPNLEYRQLLQGSDSEAVAFRENARSYNNALSFTSLAALWDQTQVGTLGPPVFRVFGRLYHRLGALIPAVNQCPAFAQTWLINPAEATDTRLEPNGADSHMQRSTLTKLESMLRTKNHFVREFASAKPRAAIPGCDGVRCQTWKASAAHHDDVRPRLTGNQGCTGADKACNRPDLIAQVFEAKSGNKRHAGCFGNECKMNGFCFFATVRLSCYFLNFILPLI</sequence>
<evidence type="ECO:0000313" key="2">
    <source>
        <dbReference type="EMBL" id="SGY53590.1"/>
    </source>
</evidence>
<gene>
    <name evidence="2" type="primary">BQ5605_C006g03778</name>
    <name evidence="2" type="ORF">BQ5605_C006G03778</name>
</gene>
<organism evidence="2 3">
    <name type="scientific">Microbotryum silenes-dioicae</name>
    <dbReference type="NCBI Taxonomy" id="796604"/>
    <lineage>
        <taxon>Eukaryota</taxon>
        <taxon>Fungi</taxon>
        <taxon>Dikarya</taxon>
        <taxon>Basidiomycota</taxon>
        <taxon>Pucciniomycotina</taxon>
        <taxon>Microbotryomycetes</taxon>
        <taxon>Microbotryales</taxon>
        <taxon>Microbotryaceae</taxon>
        <taxon>Microbotryum</taxon>
    </lineage>
</organism>
<reference evidence="2 3" key="1">
    <citation type="submission" date="2016-11" db="EMBL/GenBank/DDBJ databases">
        <authorList>
            <person name="Jaros S."/>
            <person name="Januszkiewicz K."/>
            <person name="Wedrychowicz H."/>
        </authorList>
    </citation>
    <scope>NUCLEOTIDE SEQUENCE [LARGE SCALE GENOMIC DNA]</scope>
</reference>
<keyword evidence="3" id="KW-1185">Reference proteome</keyword>
<dbReference type="InterPro" id="IPR025476">
    <property type="entry name" value="Helitron_helicase-like"/>
</dbReference>
<dbReference type="AlphaFoldDB" id="A0A2X0MSA6"/>
<dbReference type="Pfam" id="PF14214">
    <property type="entry name" value="Helitron_like_N"/>
    <property type="match status" value="1"/>
</dbReference>
<dbReference type="PANTHER" id="PTHR45786:SF74">
    <property type="entry name" value="ATP-DEPENDENT DNA HELICASE"/>
    <property type="match status" value="1"/>
</dbReference>
<dbReference type="EMBL" id="FQNC01000044">
    <property type="protein sequence ID" value="SGY53590.1"/>
    <property type="molecule type" value="Genomic_DNA"/>
</dbReference>
<feature type="domain" description="Helitron helicase-like" evidence="1">
    <location>
        <begin position="272"/>
        <end position="420"/>
    </location>
</feature>
<evidence type="ECO:0000259" key="1">
    <source>
        <dbReference type="Pfam" id="PF14214"/>
    </source>
</evidence>
<evidence type="ECO:0000313" key="3">
    <source>
        <dbReference type="Proteomes" id="UP000249464"/>
    </source>
</evidence>
<protein>
    <submittedName>
        <fullName evidence="2">BQ5605_C006g03778 protein</fullName>
    </submittedName>
</protein>
<dbReference type="Proteomes" id="UP000249464">
    <property type="component" value="Unassembled WGS sequence"/>
</dbReference>
<dbReference type="PANTHER" id="PTHR45786">
    <property type="entry name" value="DNA BINDING PROTEIN-LIKE"/>
    <property type="match status" value="1"/>
</dbReference>